<proteinExistence type="predicted"/>
<evidence type="ECO:0000313" key="3">
    <source>
        <dbReference type="Proteomes" id="UP001473302"/>
    </source>
</evidence>
<accession>A0ABP9YKY4</accession>
<sequence>MSYPPHPPQPYYVPPPPQDLQQGHYQAPQGGYNAPSQPYYQPQPPPQTVFVQQQPPQKDDTGCCCACRLSLDHQLVLNAALAHIRLAYVSNRTPHYSTPPLLVLYTVRKENPQKPLDQRLLDIANTYFFSMLQPGSAFAYDMLWPVKIEWFFTSLPNYMSMNTDQAAFYKERTEPHQQNTFESTPDYELVEKSFADDYSSQGIKIVSTTDWPETAWMFMRENPSMRYARDRYRLNHLVQKSDWFWIASQLLFSRPESGWFSQQLEAYRDIMGGKLELSESLSLWDPQSKRVTPELASKHWLRIGVRVTSIQERELECLVDHVVNVCQQSQASCHVFISASNRLLLKSIRNRLNTHQIAVHAVAEGFGFADLNDLPENNLDHSIFDTDENRLKRDYARTFMDWIILSRMDYLVGQQSDGFLKTAAWAAQVETDIHVEGCRIIPMTDW</sequence>
<evidence type="ECO:0000313" key="2">
    <source>
        <dbReference type="EMBL" id="GAA5807523.1"/>
    </source>
</evidence>
<evidence type="ECO:0000256" key="1">
    <source>
        <dbReference type="SAM" id="MobiDB-lite"/>
    </source>
</evidence>
<reference evidence="2 3" key="1">
    <citation type="submission" date="2024-04" db="EMBL/GenBank/DDBJ databases">
        <title>genome sequences of Mucor flavus KT1a and Helicostylum pulchrum KT1b strains isolated from the surface of a dry-aged beef.</title>
        <authorList>
            <person name="Toyotome T."/>
            <person name="Hosono M."/>
            <person name="Torimaru M."/>
            <person name="Fukuda K."/>
            <person name="Mikami N."/>
        </authorList>
    </citation>
    <scope>NUCLEOTIDE SEQUENCE [LARGE SCALE GENOMIC DNA]</scope>
    <source>
        <strain evidence="2 3">KT1a</strain>
    </source>
</reference>
<gene>
    <name evidence="2" type="ORF">MFLAVUS_000886</name>
</gene>
<name>A0ABP9YKY4_9FUNG</name>
<comment type="caution">
    <text evidence="2">The sequence shown here is derived from an EMBL/GenBank/DDBJ whole genome shotgun (WGS) entry which is preliminary data.</text>
</comment>
<protein>
    <submittedName>
        <fullName evidence="2">Uncharacterized protein</fullName>
    </submittedName>
</protein>
<dbReference type="EMBL" id="BAABUK010000002">
    <property type="protein sequence ID" value="GAA5807523.1"/>
    <property type="molecule type" value="Genomic_DNA"/>
</dbReference>
<organism evidence="2 3">
    <name type="scientific">Mucor flavus</name>
    <dbReference type="NCBI Taxonomy" id="439312"/>
    <lineage>
        <taxon>Eukaryota</taxon>
        <taxon>Fungi</taxon>
        <taxon>Fungi incertae sedis</taxon>
        <taxon>Mucoromycota</taxon>
        <taxon>Mucoromycotina</taxon>
        <taxon>Mucoromycetes</taxon>
        <taxon>Mucorales</taxon>
        <taxon>Mucorineae</taxon>
        <taxon>Mucoraceae</taxon>
        <taxon>Mucor</taxon>
    </lineage>
</organism>
<feature type="compositionally biased region" description="Pro residues" evidence="1">
    <location>
        <begin position="1"/>
        <end position="18"/>
    </location>
</feature>
<dbReference type="Proteomes" id="UP001473302">
    <property type="component" value="Unassembled WGS sequence"/>
</dbReference>
<feature type="region of interest" description="Disordered" evidence="1">
    <location>
        <begin position="1"/>
        <end position="55"/>
    </location>
</feature>
<keyword evidence="3" id="KW-1185">Reference proteome</keyword>